<comment type="caution">
    <text evidence="2">The sequence shown here is derived from an EMBL/GenBank/DDBJ whole genome shotgun (WGS) entry which is preliminary data.</text>
</comment>
<evidence type="ECO:0000313" key="3">
    <source>
        <dbReference type="Proteomes" id="UP001231124"/>
    </source>
</evidence>
<feature type="compositionally biased region" description="Gly residues" evidence="1">
    <location>
        <begin position="78"/>
        <end position="87"/>
    </location>
</feature>
<reference evidence="2 3" key="1">
    <citation type="submission" date="2023-07" db="EMBL/GenBank/DDBJ databases">
        <title>Genomic Encyclopedia of Type Strains, Phase IV (KMG-IV): sequencing the most valuable type-strain genomes for metagenomic binning, comparative biology and taxonomic classification.</title>
        <authorList>
            <person name="Goeker M."/>
        </authorList>
    </citation>
    <scope>NUCLEOTIDE SEQUENCE [LARGE SCALE GENOMIC DNA]</scope>
    <source>
        <strain evidence="2 3">DSM 19013</strain>
    </source>
</reference>
<feature type="compositionally biased region" description="Basic and acidic residues" evidence="1">
    <location>
        <begin position="168"/>
        <end position="178"/>
    </location>
</feature>
<feature type="compositionally biased region" description="Basic and acidic residues" evidence="1">
    <location>
        <begin position="55"/>
        <end position="65"/>
    </location>
</feature>
<evidence type="ECO:0000313" key="2">
    <source>
        <dbReference type="EMBL" id="MDQ0445966.1"/>
    </source>
</evidence>
<keyword evidence="3" id="KW-1185">Reference proteome</keyword>
<gene>
    <name evidence="2" type="ORF">QO012_000444</name>
</gene>
<sequence>MRAVRTTPFAGRDVTAPAPRAPRRGVDPQPVEARLKHVRRSRKDLDRAPPPSVLERFRFDSDRRAPMGNAGSLPLAGRGRGGGGAGGTAALRSAPPPPPTPPRKGEESASCKADSGSNEIALALAKQSWATGPARTVRIPGFLRFAREDGQADVLDQAENALAPPPRPHPERLTEKPLRPLGLPHPESLTEKPLVPLTPLILRFGDSRREGGLKRALRGPKVSFEACAALRHLRMGARDVCSVLHGLNAGARRLAPMSTRRRSPDPRLRE</sequence>
<accession>A0ABU0HUK1</accession>
<evidence type="ECO:0000256" key="1">
    <source>
        <dbReference type="SAM" id="MobiDB-lite"/>
    </source>
</evidence>
<protein>
    <submittedName>
        <fullName evidence="2">Uncharacterized protein</fullName>
    </submittedName>
</protein>
<name>A0ABU0HUK1_9HYPH</name>
<dbReference type="EMBL" id="JAUSVP010000001">
    <property type="protein sequence ID" value="MDQ0445966.1"/>
    <property type="molecule type" value="Genomic_DNA"/>
</dbReference>
<feature type="region of interest" description="Disordered" evidence="1">
    <location>
        <begin position="160"/>
        <end position="190"/>
    </location>
</feature>
<proteinExistence type="predicted"/>
<dbReference type="Proteomes" id="UP001231124">
    <property type="component" value="Unassembled WGS sequence"/>
</dbReference>
<feature type="region of interest" description="Disordered" evidence="1">
    <location>
        <begin position="1"/>
        <end position="114"/>
    </location>
</feature>
<organism evidence="2 3">
    <name type="scientific">Methylobacterium aerolatum</name>
    <dbReference type="NCBI Taxonomy" id="418708"/>
    <lineage>
        <taxon>Bacteria</taxon>
        <taxon>Pseudomonadati</taxon>
        <taxon>Pseudomonadota</taxon>
        <taxon>Alphaproteobacteria</taxon>
        <taxon>Hyphomicrobiales</taxon>
        <taxon>Methylobacteriaceae</taxon>
        <taxon>Methylobacterium</taxon>
    </lineage>
</organism>